<evidence type="ECO:0000259" key="1">
    <source>
        <dbReference type="Pfam" id="PF03551"/>
    </source>
</evidence>
<comment type="caution">
    <text evidence="2">The sequence shown here is derived from an EMBL/GenBank/DDBJ whole genome shotgun (WGS) entry which is preliminary data.</text>
</comment>
<feature type="domain" description="Transcription regulator PadR N-terminal" evidence="1">
    <location>
        <begin position="22"/>
        <end position="93"/>
    </location>
</feature>
<dbReference type="SUPFAM" id="SSF46785">
    <property type="entry name" value="Winged helix' DNA-binding domain"/>
    <property type="match status" value="1"/>
</dbReference>
<dbReference type="RefSeq" id="WP_187245062.1">
    <property type="nucleotide sequence ID" value="NZ_BAAAOK010000037.1"/>
</dbReference>
<dbReference type="Gene3D" id="1.10.10.10">
    <property type="entry name" value="Winged helix-like DNA-binding domain superfamily/Winged helix DNA-binding domain"/>
    <property type="match status" value="1"/>
</dbReference>
<dbReference type="PANTHER" id="PTHR33169:SF14">
    <property type="entry name" value="TRANSCRIPTIONAL REGULATOR RV3488"/>
    <property type="match status" value="1"/>
</dbReference>
<dbReference type="Pfam" id="PF03551">
    <property type="entry name" value="PadR"/>
    <property type="match status" value="1"/>
</dbReference>
<dbReference type="InterPro" id="IPR005149">
    <property type="entry name" value="Tscrpt_reg_PadR_N"/>
</dbReference>
<dbReference type="EMBL" id="JABVEC010000016">
    <property type="protein sequence ID" value="MBC6468063.1"/>
    <property type="molecule type" value="Genomic_DNA"/>
</dbReference>
<dbReference type="PANTHER" id="PTHR33169">
    <property type="entry name" value="PADR-FAMILY TRANSCRIPTIONAL REGULATOR"/>
    <property type="match status" value="1"/>
</dbReference>
<organism evidence="2 3">
    <name type="scientific">Actinomadura alba</name>
    <dbReference type="NCBI Taxonomy" id="406431"/>
    <lineage>
        <taxon>Bacteria</taxon>
        <taxon>Bacillati</taxon>
        <taxon>Actinomycetota</taxon>
        <taxon>Actinomycetes</taxon>
        <taxon>Streptosporangiales</taxon>
        <taxon>Thermomonosporaceae</taxon>
        <taxon>Actinomadura</taxon>
    </lineage>
</organism>
<dbReference type="InterPro" id="IPR036390">
    <property type="entry name" value="WH_DNA-bd_sf"/>
</dbReference>
<keyword evidence="3" id="KW-1185">Reference proteome</keyword>
<sequence>MEPGEAWNLLTQMRRGALPYCVLALLRHEQRYGVELVRLLSEVDGMVTSEGTIYPLLSRLRRQGLVETTWQESTVGPPRRYYQLTSDGRRALEAFVAEWRRFSDGVENFIGKAG</sequence>
<evidence type="ECO:0000313" key="3">
    <source>
        <dbReference type="Proteomes" id="UP000805614"/>
    </source>
</evidence>
<dbReference type="InterPro" id="IPR052509">
    <property type="entry name" value="Metal_resp_DNA-bind_regulator"/>
</dbReference>
<name>A0ABR7LTQ7_9ACTN</name>
<gene>
    <name evidence="2" type="ORF">HKK74_21565</name>
</gene>
<dbReference type="Proteomes" id="UP000805614">
    <property type="component" value="Unassembled WGS sequence"/>
</dbReference>
<accession>A0ABR7LTQ7</accession>
<reference evidence="2 3" key="1">
    <citation type="submission" date="2020-06" db="EMBL/GenBank/DDBJ databases">
        <title>Actinomadura xiongansis sp. nov., isolated from soil of Baiyangdian.</title>
        <authorList>
            <person name="Zhang X."/>
        </authorList>
    </citation>
    <scope>NUCLEOTIDE SEQUENCE [LARGE SCALE GENOMIC DNA]</scope>
    <source>
        <strain evidence="2 3">HBUM206468</strain>
    </source>
</reference>
<protein>
    <submittedName>
        <fullName evidence="2">PadR family transcriptional regulator</fullName>
    </submittedName>
</protein>
<dbReference type="InterPro" id="IPR036388">
    <property type="entry name" value="WH-like_DNA-bd_sf"/>
</dbReference>
<proteinExistence type="predicted"/>
<evidence type="ECO:0000313" key="2">
    <source>
        <dbReference type="EMBL" id="MBC6468063.1"/>
    </source>
</evidence>